<dbReference type="Proteomes" id="UP000277582">
    <property type="component" value="Unassembled WGS sequence"/>
</dbReference>
<keyword evidence="4" id="KW-0175">Coiled coil</keyword>
<dbReference type="RefSeq" id="WP_125671897.1">
    <property type="nucleotide sequence ID" value="NZ_RCOS01000114.1"/>
</dbReference>
<evidence type="ECO:0000256" key="2">
    <source>
        <dbReference type="ARBA" id="ARBA00022803"/>
    </source>
</evidence>
<dbReference type="InterPro" id="IPR027417">
    <property type="entry name" value="P-loop_NTPase"/>
</dbReference>
<feature type="repeat" description="TPR" evidence="3">
    <location>
        <begin position="581"/>
        <end position="614"/>
    </location>
</feature>
<dbReference type="InterPro" id="IPR011990">
    <property type="entry name" value="TPR-like_helical_dom_sf"/>
</dbReference>
<dbReference type="InterPro" id="IPR019734">
    <property type="entry name" value="TPR_rpt"/>
</dbReference>
<dbReference type="Pfam" id="PF13374">
    <property type="entry name" value="TPR_10"/>
    <property type="match status" value="1"/>
</dbReference>
<dbReference type="SMART" id="SM00028">
    <property type="entry name" value="TPR"/>
    <property type="match status" value="3"/>
</dbReference>
<evidence type="ECO:0000313" key="7">
    <source>
        <dbReference type="Proteomes" id="UP000277582"/>
    </source>
</evidence>
<accession>A0A429GHW4</accession>
<dbReference type="Pfam" id="PF13424">
    <property type="entry name" value="TPR_12"/>
    <property type="match status" value="1"/>
</dbReference>
<sequence>MDEQTKEKMKEKAGDWLKKFISKAVATGTLSAAALLVSPFIAVFEALGAVEPAHLFLESIIGEELFEKIKEKLGVKKYSEKDIEEIYELARKDEKVRNMLAELVNELIDEKLLDELGKGSLEAISQAVNELKKELPDIKGRLEKLENEIKEIKKRLEKIEEKVEQLVGPRYLRNEDELIEVLKMGWVKGRKPVVSNKLRKKIEKAVECIKEGEKVCIIGDAGIGKTTALYLACLRLMSEGIKLRVSGIEGEGVLVVDDIGAKSDLLKKLENCRTPVIASARKSEWESPRRWNEVEIEPEDQRPKLREMFISMLKANKVKYTEEAVDEIVKRDPTPVFLSIIAEDFKGKEMDIKDVSRIPKDLYEYIAEVIKDCEDDLAIALLYCVAKTETGWLHSTQLNILRDKLSKYFKGDGEYERLLAEFYGSYGIKHDVWRDLITMDRERVPKDVLSSVEEMDVMKRIRAYDVEELTREACKESLNYIKIMKATDSANLAKRVLENFQDLSEDVFRIALGEKGDKRDFILDVIAIEAPDPFMRIEIDKAERLAYGINAPNAEAVLFGRLSSYYGDLASKDKRFLPDLAGTLNNLGAALCEKGMLDDAVERYEEALKIYRDLASKDKRFLPDLAGTLNNLGNALCEKGMLDDAVERYEEALKIYRDLAEKDEKFLPDLAMTLNNLGNALGKKGLLDDAIDRLEEALKVMEPLSDKPWLWNIISESHIGIALLKRDKKGAAEHLCAALKMLTDGRAPKTYDSEKLLKDCISHLKEIPEELIPEECRKKLIDILHRQS</sequence>
<keyword evidence="5" id="KW-0472">Membrane</keyword>
<keyword evidence="5" id="KW-1133">Transmembrane helix</keyword>
<keyword evidence="1" id="KW-0677">Repeat</keyword>
<gene>
    <name evidence="6" type="ORF">D6D85_10345</name>
</gene>
<evidence type="ECO:0000256" key="5">
    <source>
        <dbReference type="SAM" id="Phobius"/>
    </source>
</evidence>
<dbReference type="AlphaFoldDB" id="A0A429GHW4"/>
<proteinExistence type="predicted"/>
<feature type="coiled-coil region" evidence="4">
    <location>
        <begin position="121"/>
        <end position="165"/>
    </location>
</feature>
<dbReference type="Gene3D" id="1.25.40.10">
    <property type="entry name" value="Tetratricopeptide repeat domain"/>
    <property type="match status" value="1"/>
</dbReference>
<keyword evidence="7" id="KW-1185">Reference proteome</keyword>
<dbReference type="SUPFAM" id="SSF48452">
    <property type="entry name" value="TPR-like"/>
    <property type="match status" value="1"/>
</dbReference>
<keyword evidence="2 3" id="KW-0802">TPR repeat</keyword>
<dbReference type="PROSITE" id="PS50005">
    <property type="entry name" value="TPR"/>
    <property type="match status" value="2"/>
</dbReference>
<dbReference type="EMBL" id="RCOS01000114">
    <property type="protein sequence ID" value="RSN73481.1"/>
    <property type="molecule type" value="Genomic_DNA"/>
</dbReference>
<organism evidence="6 7">
    <name type="scientific">Candidatus Methanodesulfokora washburnensis</name>
    <dbReference type="NCBI Taxonomy" id="2478471"/>
    <lineage>
        <taxon>Archaea</taxon>
        <taxon>Thermoproteota</taxon>
        <taxon>Candidatus Korarchaeia</taxon>
        <taxon>Candidatus Korarchaeia incertae sedis</taxon>
        <taxon>Candidatus Methanodesulfokora</taxon>
    </lineage>
</organism>
<dbReference type="Gene3D" id="1.20.5.1070">
    <property type="entry name" value="Head and neck region of the ectodomain of NDV fusion glycoprotein"/>
    <property type="match status" value="1"/>
</dbReference>
<evidence type="ECO:0000256" key="1">
    <source>
        <dbReference type="ARBA" id="ARBA00022737"/>
    </source>
</evidence>
<dbReference type="PANTHER" id="PTHR45641:SF19">
    <property type="entry name" value="NEPHROCYSTIN-3"/>
    <property type="match status" value="1"/>
</dbReference>
<evidence type="ECO:0000256" key="3">
    <source>
        <dbReference type="PROSITE-ProRule" id="PRU00339"/>
    </source>
</evidence>
<feature type="transmembrane region" description="Helical" evidence="5">
    <location>
        <begin position="20"/>
        <end position="44"/>
    </location>
</feature>
<evidence type="ECO:0000256" key="4">
    <source>
        <dbReference type="SAM" id="Coils"/>
    </source>
</evidence>
<evidence type="ECO:0000313" key="6">
    <source>
        <dbReference type="EMBL" id="RSN73481.1"/>
    </source>
</evidence>
<protein>
    <submittedName>
        <fullName evidence="6">Tetratricopeptide repeat protein</fullName>
    </submittedName>
</protein>
<keyword evidence="5" id="KW-0812">Transmembrane</keyword>
<feature type="repeat" description="TPR" evidence="3">
    <location>
        <begin position="626"/>
        <end position="659"/>
    </location>
</feature>
<name>A0A429GHW4_9CREN</name>
<comment type="caution">
    <text evidence="6">The sequence shown here is derived from an EMBL/GenBank/DDBJ whole genome shotgun (WGS) entry which is preliminary data.</text>
</comment>
<reference evidence="6 7" key="1">
    <citation type="submission" date="2018-10" db="EMBL/GenBank/DDBJ databases">
        <title>Co-occurring genomic capacity for anaerobic methane metabolism and dissimilatory sulfite reduction discovered in the Korarchaeota.</title>
        <authorList>
            <person name="Mckay L.J."/>
            <person name="Dlakic M."/>
            <person name="Fields M.W."/>
            <person name="Delmont T.O."/>
            <person name="Eren A.M."/>
            <person name="Jay Z.J."/>
            <person name="Klingelsmith K.B."/>
            <person name="Rusch D.B."/>
            <person name="Inskeep W.P."/>
        </authorList>
    </citation>
    <scope>NUCLEOTIDE SEQUENCE [LARGE SCALE GENOMIC DNA]</scope>
    <source>
        <strain evidence="6 7">MDKW</strain>
    </source>
</reference>
<dbReference type="PANTHER" id="PTHR45641">
    <property type="entry name" value="TETRATRICOPEPTIDE REPEAT PROTEIN (AFU_ORTHOLOGUE AFUA_6G03870)"/>
    <property type="match status" value="1"/>
</dbReference>
<dbReference type="SUPFAM" id="SSF52540">
    <property type="entry name" value="P-loop containing nucleoside triphosphate hydrolases"/>
    <property type="match status" value="2"/>
</dbReference>